<name>A0A8T0HYB2_CERPU</name>
<evidence type="ECO:0000313" key="2">
    <source>
        <dbReference type="Proteomes" id="UP000822688"/>
    </source>
</evidence>
<gene>
    <name evidence="1" type="ORF">KC19_5G003600</name>
</gene>
<dbReference type="AlphaFoldDB" id="A0A8T0HYB2"/>
<sequence>MASLQVVTTFVQAYNLRHLHNTWTNCPSFISLNRHGDEFASPNLNMSRGSRLSVARAGGCPFGFKSPIGKGNREFSVETNVAAIASPFMNTQDTLAPSSDAPDSVNLGPGTYEYLPLTVPFRMTMGTEPLNMKDWIEIDIFYDEEMALRREILKSRKEVAIVSRPEAVEANWEALELVAEFLPMRFPTRFRRDGGMLCNLTTGERFNINDKSLDPLQVLPRLIQEDVCLLMKVDGSFRLVSGAVLFPQRWSLLEKMGMDIASIHLPVPLFADEIGSAVNQFMTRLKVGKPVWRANWAIVDDPTLFQPLLEEDIYAALRGQVKENFDFAAHKCVNVGSRLYTRCERETLMRLPKTGAILFTIRTYIRPLSVFESRPMLAQQMVRAVETLPESITKYKIMAGFYDVALQYLRECASRPVES</sequence>
<keyword evidence="2" id="KW-1185">Reference proteome</keyword>
<dbReference type="InterPro" id="IPR021848">
    <property type="entry name" value="HODM_asu-like"/>
</dbReference>
<dbReference type="EMBL" id="CM026425">
    <property type="protein sequence ID" value="KAG0575433.1"/>
    <property type="molecule type" value="Genomic_DNA"/>
</dbReference>
<organism evidence="1 2">
    <name type="scientific">Ceratodon purpureus</name>
    <name type="common">Fire moss</name>
    <name type="synonym">Dicranum purpureum</name>
    <dbReference type="NCBI Taxonomy" id="3225"/>
    <lineage>
        <taxon>Eukaryota</taxon>
        <taxon>Viridiplantae</taxon>
        <taxon>Streptophyta</taxon>
        <taxon>Embryophyta</taxon>
        <taxon>Bryophyta</taxon>
        <taxon>Bryophytina</taxon>
        <taxon>Bryopsida</taxon>
        <taxon>Dicranidae</taxon>
        <taxon>Pseudoditrichales</taxon>
        <taxon>Ditrichaceae</taxon>
        <taxon>Ceratodon</taxon>
    </lineage>
</organism>
<evidence type="ECO:0000313" key="1">
    <source>
        <dbReference type="EMBL" id="KAG0575433.1"/>
    </source>
</evidence>
<reference evidence="1" key="1">
    <citation type="submission" date="2020-06" db="EMBL/GenBank/DDBJ databases">
        <title>WGS assembly of Ceratodon purpureus strain R40.</title>
        <authorList>
            <person name="Carey S.B."/>
            <person name="Jenkins J."/>
            <person name="Shu S."/>
            <person name="Lovell J.T."/>
            <person name="Sreedasyam A."/>
            <person name="Maumus F."/>
            <person name="Tiley G.P."/>
            <person name="Fernandez-Pozo N."/>
            <person name="Barry K."/>
            <person name="Chen C."/>
            <person name="Wang M."/>
            <person name="Lipzen A."/>
            <person name="Daum C."/>
            <person name="Saski C.A."/>
            <person name="Payton A.C."/>
            <person name="Mcbreen J.C."/>
            <person name="Conrad R.E."/>
            <person name="Kollar L.M."/>
            <person name="Olsson S."/>
            <person name="Huttunen S."/>
            <person name="Landis J.B."/>
            <person name="Wickett N.J."/>
            <person name="Johnson M.G."/>
            <person name="Rensing S.A."/>
            <person name="Grimwood J."/>
            <person name="Schmutz J."/>
            <person name="Mcdaniel S.F."/>
        </authorList>
    </citation>
    <scope>NUCLEOTIDE SEQUENCE</scope>
    <source>
        <strain evidence="1">R40</strain>
    </source>
</reference>
<comment type="caution">
    <text evidence="1">The sequence shown here is derived from an EMBL/GenBank/DDBJ whole genome shotgun (WGS) entry which is preliminary data.</text>
</comment>
<proteinExistence type="predicted"/>
<protein>
    <submittedName>
        <fullName evidence="1">Uncharacterized protein</fullName>
    </submittedName>
</protein>
<dbReference type="Proteomes" id="UP000822688">
    <property type="component" value="Chromosome 5"/>
</dbReference>
<accession>A0A8T0HYB2</accession>
<dbReference type="Pfam" id="PF11927">
    <property type="entry name" value="HODM_asu-like"/>
    <property type="match status" value="1"/>
</dbReference>